<accession>A0A0D1CTY5</accession>
<dbReference type="KEGG" id="uma:UMAG_12191"/>
<feature type="region of interest" description="Disordered" evidence="1">
    <location>
        <begin position="125"/>
        <end position="216"/>
    </location>
</feature>
<feature type="region of interest" description="Disordered" evidence="1">
    <location>
        <begin position="1"/>
        <end position="84"/>
    </location>
</feature>
<organism evidence="2 3">
    <name type="scientific">Mycosarcoma maydis</name>
    <name type="common">Corn smut fungus</name>
    <name type="synonym">Ustilago maydis</name>
    <dbReference type="NCBI Taxonomy" id="5270"/>
    <lineage>
        <taxon>Eukaryota</taxon>
        <taxon>Fungi</taxon>
        <taxon>Dikarya</taxon>
        <taxon>Basidiomycota</taxon>
        <taxon>Ustilaginomycotina</taxon>
        <taxon>Ustilaginomycetes</taxon>
        <taxon>Ustilaginales</taxon>
        <taxon>Ustilaginaceae</taxon>
        <taxon>Mycosarcoma</taxon>
    </lineage>
</organism>
<protein>
    <submittedName>
        <fullName evidence="2">Uncharacterized protein</fullName>
    </submittedName>
</protein>
<dbReference type="Proteomes" id="UP000000561">
    <property type="component" value="Chromosome 5"/>
</dbReference>
<feature type="compositionally biased region" description="Basic and acidic residues" evidence="1">
    <location>
        <begin position="142"/>
        <end position="165"/>
    </location>
</feature>
<dbReference type="AlphaFoldDB" id="A0A0D1CTY5"/>
<proteinExistence type="predicted"/>
<dbReference type="OrthoDB" id="114080at2759"/>
<dbReference type="GeneID" id="23567944"/>
<dbReference type="eggNOG" id="ENOG502RDR3">
    <property type="taxonomic scope" value="Eukaryota"/>
</dbReference>
<reference evidence="2 3" key="1">
    <citation type="journal article" date="2006" name="Nature">
        <title>Insights from the genome of the biotrophic fungal plant pathogen Ustilago maydis.</title>
        <authorList>
            <person name="Kamper J."/>
            <person name="Kahmann R."/>
            <person name="Bolker M."/>
            <person name="Ma L.J."/>
            <person name="Brefort T."/>
            <person name="Saville B.J."/>
            <person name="Banuett F."/>
            <person name="Kronstad J.W."/>
            <person name="Gold S.E."/>
            <person name="Muller O."/>
            <person name="Perlin M.H."/>
            <person name="Wosten H.A."/>
            <person name="de Vries R."/>
            <person name="Ruiz-Herrera J."/>
            <person name="Reynaga-Pena C.G."/>
            <person name="Snetselaar K."/>
            <person name="McCann M."/>
            <person name="Perez-Martin J."/>
            <person name="Feldbrugge M."/>
            <person name="Basse C.W."/>
            <person name="Steinberg G."/>
            <person name="Ibeas J.I."/>
            <person name="Holloman W."/>
            <person name="Guzman P."/>
            <person name="Farman M."/>
            <person name="Stajich J.E."/>
            <person name="Sentandreu R."/>
            <person name="Gonzalez-Prieto J.M."/>
            <person name="Kennell J.C."/>
            <person name="Molina L."/>
            <person name="Schirawski J."/>
            <person name="Mendoza-Mendoza A."/>
            <person name="Greilinger D."/>
            <person name="Munch K."/>
            <person name="Rossel N."/>
            <person name="Scherer M."/>
            <person name="Vranes M."/>
            <person name="Ladendorf O."/>
            <person name="Vincon V."/>
            <person name="Fuchs U."/>
            <person name="Sandrock B."/>
            <person name="Meng S."/>
            <person name="Ho E.C."/>
            <person name="Cahill M.J."/>
            <person name="Boyce K.J."/>
            <person name="Klose J."/>
            <person name="Klosterman S.J."/>
            <person name="Deelstra H.J."/>
            <person name="Ortiz-Castellanos L."/>
            <person name="Li W."/>
            <person name="Sanchez-Alonso P."/>
            <person name="Schreier P.H."/>
            <person name="Hauser-Hahn I."/>
            <person name="Vaupel M."/>
            <person name="Koopmann E."/>
            <person name="Friedrich G."/>
            <person name="Voss H."/>
            <person name="Schluter T."/>
            <person name="Margolis J."/>
            <person name="Platt D."/>
            <person name="Swimmer C."/>
            <person name="Gnirke A."/>
            <person name="Chen F."/>
            <person name="Vysotskaia V."/>
            <person name="Mannhaupt G."/>
            <person name="Guldener U."/>
            <person name="Munsterkotter M."/>
            <person name="Haase D."/>
            <person name="Oesterheld M."/>
            <person name="Mewes H.W."/>
            <person name="Mauceli E.W."/>
            <person name="DeCaprio D."/>
            <person name="Wade C.M."/>
            <person name="Butler J."/>
            <person name="Young S."/>
            <person name="Jaffe D.B."/>
            <person name="Calvo S."/>
            <person name="Nusbaum C."/>
            <person name="Galagan J."/>
            <person name="Birren B.W."/>
        </authorList>
    </citation>
    <scope>NUCLEOTIDE SEQUENCE [LARGE SCALE GENOMIC DNA]</scope>
    <source>
        <strain evidence="3">DSM 14603 / FGSC 9021 / UM521</strain>
    </source>
</reference>
<feature type="compositionally biased region" description="Low complexity" evidence="1">
    <location>
        <begin position="192"/>
        <end position="206"/>
    </location>
</feature>
<dbReference type="InParanoid" id="A0A0D1CTY5"/>
<feature type="compositionally biased region" description="Basic and acidic residues" evidence="1">
    <location>
        <begin position="39"/>
        <end position="48"/>
    </location>
</feature>
<evidence type="ECO:0000313" key="2">
    <source>
        <dbReference type="EMBL" id="KIS69943.1"/>
    </source>
</evidence>
<keyword evidence="3" id="KW-1185">Reference proteome</keyword>
<dbReference type="VEuPathDB" id="FungiDB:UMAG_12191"/>
<feature type="compositionally biased region" description="Basic and acidic residues" evidence="1">
    <location>
        <begin position="65"/>
        <end position="79"/>
    </location>
</feature>
<gene>
    <name evidence="2" type="ORF">UMAG_12191</name>
</gene>
<name>A0A0D1CTY5_MYCMD</name>
<evidence type="ECO:0000313" key="3">
    <source>
        <dbReference type="Proteomes" id="UP000000561"/>
    </source>
</evidence>
<evidence type="ECO:0000256" key="1">
    <source>
        <dbReference type="SAM" id="MobiDB-lite"/>
    </source>
</evidence>
<feature type="compositionally biased region" description="Polar residues" evidence="1">
    <location>
        <begin position="175"/>
        <end position="184"/>
    </location>
</feature>
<dbReference type="RefSeq" id="XP_011388920.1">
    <property type="nucleotide sequence ID" value="XM_011390618.1"/>
</dbReference>
<dbReference type="EMBL" id="CM003144">
    <property type="protein sequence ID" value="KIS69943.1"/>
    <property type="molecule type" value="Genomic_DNA"/>
</dbReference>
<feature type="compositionally biased region" description="Low complexity" evidence="1">
    <location>
        <begin position="28"/>
        <end position="38"/>
    </location>
</feature>
<sequence length="441" mass="48090">MAKDVYAGIRAVSARKPGGNKRKHGSDSDSLGAAASAGEVKDTTRTQLHDILSSLTSMERKGKHKMSEKEREAERDAKRVRNRPAEVSALELLMAGSERNDGWSANGGASVFKTKHKDAKTGMRANRLDSVGGGKRNAGTVDQRDKHLGKCENESKCTSQDERDVGMAAAKSTRSHMPSATGSPGPTDETSRSVSRSPTPTTPSRRMSADTDQPCSTTGAQIDVAVLVKTYRAQLRDLGSVVAALESELELMDRMWYKNALQFHSALWWRSFDGVRRWMHRLMRDRSSSLRNCAASADERQSLSRTVIHDLTRLYCELGGAQPTASVSSIANLAARPSAASVHAYLCSPCARVRLESTLQRLSQLHSVCTLLKHRCVTAAKLLLIHLNTPPAPTFAPLVTTLVALIANVHTQIDKLVASDARGRVNELLHLMHQLPQTART</sequence>